<organism evidence="2 3">
    <name type="scientific">Bowmanella yangjiangensis</name>
    <dbReference type="NCBI Taxonomy" id="2811230"/>
    <lineage>
        <taxon>Bacteria</taxon>
        <taxon>Pseudomonadati</taxon>
        <taxon>Pseudomonadota</taxon>
        <taxon>Gammaproteobacteria</taxon>
        <taxon>Alteromonadales</taxon>
        <taxon>Alteromonadaceae</taxon>
        <taxon>Bowmanella</taxon>
    </lineage>
</organism>
<keyword evidence="1" id="KW-0472">Membrane</keyword>
<dbReference type="InterPro" id="IPR011006">
    <property type="entry name" value="CheY-like_superfamily"/>
</dbReference>
<accession>A0ABS3CZH3</accession>
<dbReference type="SUPFAM" id="SSF52172">
    <property type="entry name" value="CheY-like"/>
    <property type="match status" value="1"/>
</dbReference>
<gene>
    <name evidence="2" type="ORF">J0A65_21810</name>
</gene>
<dbReference type="Proteomes" id="UP000663992">
    <property type="component" value="Unassembled WGS sequence"/>
</dbReference>
<keyword evidence="3" id="KW-1185">Reference proteome</keyword>
<dbReference type="RefSeq" id="WP_206596432.1">
    <property type="nucleotide sequence ID" value="NZ_JAFKCS010000083.1"/>
</dbReference>
<evidence type="ECO:0008006" key="4">
    <source>
        <dbReference type="Google" id="ProtNLM"/>
    </source>
</evidence>
<proteinExistence type="predicted"/>
<comment type="caution">
    <text evidence="2">The sequence shown here is derived from an EMBL/GenBank/DDBJ whole genome shotgun (WGS) entry which is preliminary data.</text>
</comment>
<evidence type="ECO:0000313" key="2">
    <source>
        <dbReference type="EMBL" id="MBN7822514.1"/>
    </source>
</evidence>
<keyword evidence="1" id="KW-0812">Transmembrane</keyword>
<keyword evidence="1" id="KW-1133">Transmembrane helix</keyword>
<feature type="transmembrane region" description="Helical" evidence="1">
    <location>
        <begin position="12"/>
        <end position="28"/>
    </location>
</feature>
<sequence length="209" mass="23103">MDFNLDVMEKWVSLGAGIIAIVGALFFWKKKGGPVKPEGEALGEVINSQSVSNVVNLHLSSGENNSGPSGSQEALSSFDIPALKKNVRILFIDDDRGFKIVGILKKMGWEHTKIVVDVSSLEQSQLVDANVVFVDIQGVGKMMHYADEGLGLALAIKRRYPEKKVIIYSAQEEGERFHEALQEADYNLPKTAEPIRFEDTIVRVMKKNA</sequence>
<evidence type="ECO:0000256" key="1">
    <source>
        <dbReference type="SAM" id="Phobius"/>
    </source>
</evidence>
<reference evidence="2 3" key="1">
    <citation type="submission" date="2021-03" db="EMBL/GenBank/DDBJ databases">
        <title>novel species isolated from a fishpond in China.</title>
        <authorList>
            <person name="Lu H."/>
            <person name="Cai Z."/>
        </authorList>
    </citation>
    <scope>NUCLEOTIDE SEQUENCE [LARGE SCALE GENOMIC DNA]</scope>
    <source>
        <strain evidence="2 3">Y57</strain>
    </source>
</reference>
<protein>
    <recommendedName>
        <fullName evidence="4">Response regulatory domain-containing protein</fullName>
    </recommendedName>
</protein>
<name>A0ABS3CZH3_9ALTE</name>
<dbReference type="Gene3D" id="3.40.50.2300">
    <property type="match status" value="1"/>
</dbReference>
<evidence type="ECO:0000313" key="3">
    <source>
        <dbReference type="Proteomes" id="UP000663992"/>
    </source>
</evidence>
<dbReference type="EMBL" id="JAFKCS010000083">
    <property type="protein sequence ID" value="MBN7822514.1"/>
    <property type="molecule type" value="Genomic_DNA"/>
</dbReference>